<feature type="transmembrane region" description="Helical" evidence="1">
    <location>
        <begin position="231"/>
        <end position="250"/>
    </location>
</feature>
<proteinExistence type="predicted"/>
<dbReference type="InterPro" id="IPR045692">
    <property type="entry name" value="DUF6057"/>
</dbReference>
<keyword evidence="1" id="KW-0472">Membrane</keyword>
<feature type="transmembrane region" description="Helical" evidence="1">
    <location>
        <begin position="262"/>
        <end position="278"/>
    </location>
</feature>
<keyword evidence="1" id="KW-0812">Transmembrane</keyword>
<keyword evidence="1" id="KW-1133">Transmembrane helix</keyword>
<feature type="transmembrane region" description="Helical" evidence="1">
    <location>
        <begin position="7"/>
        <end position="31"/>
    </location>
</feature>
<sequence>MKKAKSFFFWGTVCCCLFCFLQIWYPFYFYYVEQLQVFPLTWACFEETCRQPGGLACWLGGFLLQFYHLPLGGALVSTGLFLGIGVLMQRICRQTTSPVFCYLPALCPILALLPLHVDVNYRLQGTVAYCCMLGAFVLYVRIVVPWKRVLAGWLLMAVLFVLAGPVATLFVAGVVVREMLVREKGWQGCLALPFGIVLMLWWSYHFFWQPEYRMIVLPDFYYEPLLKANKLYWAWLAFLSGLLMTCFPIGKGRGVLDRTAWWWTTVQLLPLVAFLGWMKKKENCIWLKNMELCYYVRGEQWDKVVAGYKAAVSDMRTLSLLNLALACQGELGDKLFHYPQQGKGGLLPEWNSTVPGAIVLSDICYQMGDLSSAQKFAFEGYVSSVDGNPRLLQRLVQTNILTGAYAVAEKYIRILEQTLFYKEWAAEWRKYLYRDDLVEEEPSLGGKRRAWGKGGQYAVSADLLEVWERLAVNNPDRSVAFQYLLSFHLLGKTLNRFDELHRKYYRTKVWPSLSIHQQEAVIALYQKTPRLWPEKGVGMKVELRYGAFDQDMNTKHGYVNFRDVMAGSYGDTYWFYLIFKK</sequence>
<evidence type="ECO:0000313" key="2">
    <source>
        <dbReference type="EMBL" id="VYU57378.1"/>
    </source>
</evidence>
<feature type="transmembrane region" description="Helical" evidence="1">
    <location>
        <begin position="99"/>
        <end position="117"/>
    </location>
</feature>
<organism evidence="2">
    <name type="scientific">Parabacteroides merdae</name>
    <dbReference type="NCBI Taxonomy" id="46503"/>
    <lineage>
        <taxon>Bacteria</taxon>
        <taxon>Pseudomonadati</taxon>
        <taxon>Bacteroidota</taxon>
        <taxon>Bacteroidia</taxon>
        <taxon>Bacteroidales</taxon>
        <taxon>Tannerellaceae</taxon>
        <taxon>Parabacteroides</taxon>
    </lineage>
</organism>
<feature type="transmembrane region" description="Helical" evidence="1">
    <location>
        <begin position="151"/>
        <end position="173"/>
    </location>
</feature>
<gene>
    <name evidence="2" type="ORF">PMLFYP103_02667</name>
</gene>
<accession>A0A6N3FYF1</accession>
<evidence type="ECO:0008006" key="3">
    <source>
        <dbReference type="Google" id="ProtNLM"/>
    </source>
</evidence>
<reference evidence="2" key="1">
    <citation type="submission" date="2019-11" db="EMBL/GenBank/DDBJ databases">
        <authorList>
            <person name="Feng L."/>
        </authorList>
    </citation>
    <scope>NUCLEOTIDE SEQUENCE</scope>
    <source>
        <strain evidence="2">PmerdaeLFYP103</strain>
    </source>
</reference>
<evidence type="ECO:0000256" key="1">
    <source>
        <dbReference type="SAM" id="Phobius"/>
    </source>
</evidence>
<feature type="transmembrane region" description="Helical" evidence="1">
    <location>
        <begin position="123"/>
        <end position="144"/>
    </location>
</feature>
<dbReference type="RefSeq" id="WP_046451969.1">
    <property type="nucleotide sequence ID" value="NZ_CACRUV010000033.1"/>
</dbReference>
<protein>
    <recommendedName>
        <fullName evidence="3">Transmembrane protein</fullName>
    </recommendedName>
</protein>
<dbReference type="Pfam" id="PF19529">
    <property type="entry name" value="DUF6057"/>
    <property type="match status" value="1"/>
</dbReference>
<dbReference type="AlphaFoldDB" id="A0A6N3FYF1"/>
<feature type="transmembrane region" description="Helical" evidence="1">
    <location>
        <begin position="185"/>
        <end position="204"/>
    </location>
</feature>
<dbReference type="EMBL" id="CACRUV010000033">
    <property type="protein sequence ID" value="VYU57378.1"/>
    <property type="molecule type" value="Genomic_DNA"/>
</dbReference>
<name>A0A6N3FYF1_9BACT</name>
<feature type="transmembrane region" description="Helical" evidence="1">
    <location>
        <begin position="66"/>
        <end position="87"/>
    </location>
</feature>